<organism evidence="2 3">
    <name type="scientific">Blyttiomyces helicus</name>
    <dbReference type="NCBI Taxonomy" id="388810"/>
    <lineage>
        <taxon>Eukaryota</taxon>
        <taxon>Fungi</taxon>
        <taxon>Fungi incertae sedis</taxon>
        <taxon>Chytridiomycota</taxon>
        <taxon>Chytridiomycota incertae sedis</taxon>
        <taxon>Chytridiomycetes</taxon>
        <taxon>Chytridiomycetes incertae sedis</taxon>
        <taxon>Blyttiomyces</taxon>
    </lineage>
</organism>
<dbReference type="Proteomes" id="UP000269721">
    <property type="component" value="Unassembled WGS sequence"/>
</dbReference>
<dbReference type="PANTHER" id="PTHR20991">
    <property type="entry name" value="PARATHYROID HORMONE-RESPONSIVE B1 GENE"/>
    <property type="match status" value="1"/>
</dbReference>
<accession>A0A4P9WE95</accession>
<evidence type="ECO:0000313" key="3">
    <source>
        <dbReference type="Proteomes" id="UP000269721"/>
    </source>
</evidence>
<evidence type="ECO:0000313" key="2">
    <source>
        <dbReference type="EMBL" id="RKO89578.1"/>
    </source>
</evidence>
<dbReference type="PANTHER" id="PTHR20991:SF0">
    <property type="entry name" value="PROTEIN PTHB1"/>
    <property type="match status" value="1"/>
</dbReference>
<dbReference type="GO" id="GO:0034464">
    <property type="term" value="C:BBSome"/>
    <property type="evidence" value="ECO:0007669"/>
    <property type="project" value="InterPro"/>
</dbReference>
<name>A0A4P9WE95_9FUNG</name>
<sequence length="453" mass="50790">MVCGPTRRRGQGAVGGLRSEIRYSEMTIGVNSNDMAWNFAGEDQTSARKNTAVQRRDDQSHKREDPSTNLKVPVRIATAEVSECAAQAVRDGPREGMHYLRMETFVRLKTPLPSGYQEFSKTFSVKEFEDAWNIDVQIISDPAAVRLFPVKDMCHGFSENEASIMNIISCKISNRGTEGIRAVSASFDAHPLIEISHRFHDASSLSLSDRAIQMYDQAHRAPIEIVWAIRPSNAGFYFHIYTFDQNQMLAPDPTRLPFPELSPELMNFLSGDSIGFRYTSGLNITLSSDGPGRYRLSTSSPEAAWIPLRDLRARLKLACIIASETEEFRFEVSSPLPLEECFAVVDQHMKAILEDTFRKLTAASRCYLEHEDALEIAGCRVGCMIRLLLDLLGLEQERYHVVESVLSLNNVVSSWEETTHAGIAYYLRSLSGRPKEFSGGSKFDVPTSNFARV</sequence>
<dbReference type="GO" id="GO:0060271">
    <property type="term" value="P:cilium assembly"/>
    <property type="evidence" value="ECO:0007669"/>
    <property type="project" value="TreeGrafter"/>
</dbReference>
<dbReference type="AlphaFoldDB" id="A0A4P9WE95"/>
<protein>
    <submittedName>
        <fullName evidence="2">Uncharacterized protein</fullName>
    </submittedName>
</protein>
<proteinExistence type="predicted"/>
<dbReference type="InterPro" id="IPR026511">
    <property type="entry name" value="PTHB1"/>
</dbReference>
<feature type="compositionally biased region" description="Polar residues" evidence="1">
    <location>
        <begin position="43"/>
        <end position="53"/>
    </location>
</feature>
<keyword evidence="3" id="KW-1185">Reference proteome</keyword>
<dbReference type="GO" id="GO:0016020">
    <property type="term" value="C:membrane"/>
    <property type="evidence" value="ECO:0007669"/>
    <property type="project" value="TreeGrafter"/>
</dbReference>
<evidence type="ECO:0000256" key="1">
    <source>
        <dbReference type="SAM" id="MobiDB-lite"/>
    </source>
</evidence>
<dbReference type="EMBL" id="KZ996008">
    <property type="protein sequence ID" value="RKO89578.1"/>
    <property type="molecule type" value="Genomic_DNA"/>
</dbReference>
<feature type="compositionally biased region" description="Basic and acidic residues" evidence="1">
    <location>
        <begin position="54"/>
        <end position="66"/>
    </location>
</feature>
<reference evidence="3" key="1">
    <citation type="journal article" date="2018" name="Nat. Microbiol.">
        <title>Leveraging single-cell genomics to expand the fungal tree of life.</title>
        <authorList>
            <person name="Ahrendt S.R."/>
            <person name="Quandt C.A."/>
            <person name="Ciobanu D."/>
            <person name="Clum A."/>
            <person name="Salamov A."/>
            <person name="Andreopoulos B."/>
            <person name="Cheng J.F."/>
            <person name="Woyke T."/>
            <person name="Pelin A."/>
            <person name="Henrissat B."/>
            <person name="Reynolds N.K."/>
            <person name="Benny G.L."/>
            <person name="Smith M.E."/>
            <person name="James T.Y."/>
            <person name="Grigoriev I.V."/>
        </authorList>
    </citation>
    <scope>NUCLEOTIDE SEQUENCE [LARGE SCALE GENOMIC DNA]</scope>
</reference>
<feature type="region of interest" description="Disordered" evidence="1">
    <location>
        <begin position="43"/>
        <end position="68"/>
    </location>
</feature>
<gene>
    <name evidence="2" type="ORF">BDK51DRAFT_28005</name>
</gene>